<evidence type="ECO:0000313" key="3">
    <source>
        <dbReference type="Proteomes" id="UP001623660"/>
    </source>
</evidence>
<evidence type="ECO:0000256" key="1">
    <source>
        <dbReference type="SAM" id="Phobius"/>
    </source>
</evidence>
<keyword evidence="1" id="KW-0812">Transmembrane</keyword>
<name>A0ABW8SPA3_9CLOT</name>
<keyword evidence="1" id="KW-1133">Transmembrane helix</keyword>
<dbReference type="RefSeq" id="WP_406793833.1">
    <property type="nucleotide sequence ID" value="NZ_JBJHZX010000036.1"/>
</dbReference>
<dbReference type="Proteomes" id="UP001623660">
    <property type="component" value="Unassembled WGS sequence"/>
</dbReference>
<keyword evidence="3" id="KW-1185">Reference proteome</keyword>
<organism evidence="2 3">
    <name type="scientific">Candidatus Clostridium eludens</name>
    <dbReference type="NCBI Taxonomy" id="3381663"/>
    <lineage>
        <taxon>Bacteria</taxon>
        <taxon>Bacillati</taxon>
        <taxon>Bacillota</taxon>
        <taxon>Clostridia</taxon>
        <taxon>Eubacteriales</taxon>
        <taxon>Clostridiaceae</taxon>
        <taxon>Clostridium</taxon>
    </lineage>
</organism>
<reference evidence="2 3" key="1">
    <citation type="submission" date="2024-11" db="EMBL/GenBank/DDBJ databases">
        <authorList>
            <person name="Heng Y.C."/>
            <person name="Lim A.C.H."/>
            <person name="Lee J.K.Y."/>
            <person name="Kittelmann S."/>
        </authorList>
    </citation>
    <scope>NUCLEOTIDE SEQUENCE [LARGE SCALE GENOMIC DNA]</scope>
    <source>
        <strain evidence="2 3">WILCCON 0269</strain>
    </source>
</reference>
<sequence>MKFIYKNKMLFVSALIFILSMLSFSMTFKMTIPPILGQFSPRNVIQLGGKPNPWRFYKLIFILTLILSIICFMKAKKNLKLSNL</sequence>
<gene>
    <name evidence="2" type="ORF">ACJDU8_19470</name>
</gene>
<keyword evidence="1" id="KW-0472">Membrane</keyword>
<evidence type="ECO:0000313" key="2">
    <source>
        <dbReference type="EMBL" id="MFL0197729.1"/>
    </source>
</evidence>
<protein>
    <recommendedName>
        <fullName evidence="4">DUF1648 domain-containing protein</fullName>
    </recommendedName>
</protein>
<comment type="caution">
    <text evidence="2">The sequence shown here is derived from an EMBL/GenBank/DDBJ whole genome shotgun (WGS) entry which is preliminary data.</text>
</comment>
<accession>A0ABW8SPA3</accession>
<feature type="transmembrane region" description="Helical" evidence="1">
    <location>
        <begin position="56"/>
        <end position="75"/>
    </location>
</feature>
<proteinExistence type="predicted"/>
<evidence type="ECO:0008006" key="4">
    <source>
        <dbReference type="Google" id="ProtNLM"/>
    </source>
</evidence>
<dbReference type="EMBL" id="JBJHZX010000036">
    <property type="protein sequence ID" value="MFL0197729.1"/>
    <property type="molecule type" value="Genomic_DNA"/>
</dbReference>